<keyword evidence="5" id="KW-0560">Oxidoreductase</keyword>
<keyword evidence="2" id="KW-0596">Phosphopantetheine</keyword>
<dbReference type="PROSITE" id="PS50075">
    <property type="entry name" value="CARRIER"/>
    <property type="match status" value="1"/>
</dbReference>
<keyword evidence="3" id="KW-0597">Phosphoprotein</keyword>
<dbReference type="GO" id="GO:0016829">
    <property type="term" value="F:lyase activity"/>
    <property type="evidence" value="ECO:0007669"/>
    <property type="project" value="UniProtKB-KW"/>
</dbReference>
<dbReference type="EC" id="1.13.12.-" evidence="5"/>
<comment type="pathway">
    <text evidence="1">Siderophore biosynthesis.</text>
</comment>
<gene>
    <name evidence="5" type="ORF">FHS13_004094</name>
</gene>
<feature type="domain" description="Carrier" evidence="4">
    <location>
        <begin position="1"/>
        <end position="75"/>
    </location>
</feature>
<dbReference type="GO" id="GO:0008908">
    <property type="term" value="F:isochorismatase activity"/>
    <property type="evidence" value="ECO:0007669"/>
    <property type="project" value="UniProtKB-EC"/>
</dbReference>
<dbReference type="EC" id="3.3.2.1" evidence="5"/>
<dbReference type="EMBL" id="JACHJO010000015">
    <property type="protein sequence ID" value="MBB6122105.1"/>
    <property type="molecule type" value="Genomic_DNA"/>
</dbReference>
<dbReference type="AlphaFoldDB" id="A0A841J086"/>
<evidence type="ECO:0000259" key="4">
    <source>
        <dbReference type="PROSITE" id="PS50075"/>
    </source>
</evidence>
<name>A0A841J086_9ACTN</name>
<dbReference type="FunFam" id="1.10.1200.10:FF:000021">
    <property type="entry name" value="Isochorismatase"/>
    <property type="match status" value="1"/>
</dbReference>
<evidence type="ECO:0000256" key="1">
    <source>
        <dbReference type="ARBA" id="ARBA00004924"/>
    </source>
</evidence>
<proteinExistence type="predicted"/>
<keyword evidence="5" id="KW-0456">Lyase</keyword>
<evidence type="ECO:0000256" key="3">
    <source>
        <dbReference type="ARBA" id="ARBA00022553"/>
    </source>
</evidence>
<dbReference type="InterPro" id="IPR009081">
    <property type="entry name" value="PP-bd_ACP"/>
</dbReference>
<comment type="caution">
    <text evidence="5">The sequence shown here is derived from an EMBL/GenBank/DDBJ whole genome shotgun (WGS) entry which is preliminary data.</text>
</comment>
<keyword evidence="5" id="KW-0378">Hydrolase</keyword>
<dbReference type="SUPFAM" id="SSF47336">
    <property type="entry name" value="ACP-like"/>
    <property type="match status" value="1"/>
</dbReference>
<dbReference type="GO" id="GO:0016491">
    <property type="term" value="F:oxidoreductase activity"/>
    <property type="evidence" value="ECO:0007669"/>
    <property type="project" value="UniProtKB-KW"/>
</dbReference>
<sequence>MAPTLTAERLRDDVAAVLGEPPESIDPDENLMDRGLDSVRLMSLMETWRTAGADPDFTDLAQTPTVSAWAALLSR</sequence>
<dbReference type="Pfam" id="PF00550">
    <property type="entry name" value="PP-binding"/>
    <property type="match status" value="1"/>
</dbReference>
<dbReference type="RefSeq" id="WP_184293545.1">
    <property type="nucleotide sequence ID" value="NZ_JACHJO010000015.1"/>
</dbReference>
<keyword evidence="6" id="KW-1185">Reference proteome</keyword>
<dbReference type="Proteomes" id="UP000536604">
    <property type="component" value="Unassembled WGS sequence"/>
</dbReference>
<accession>A0A841J086</accession>
<evidence type="ECO:0000313" key="6">
    <source>
        <dbReference type="Proteomes" id="UP000536604"/>
    </source>
</evidence>
<dbReference type="Gene3D" id="1.10.1200.10">
    <property type="entry name" value="ACP-like"/>
    <property type="match status" value="1"/>
</dbReference>
<evidence type="ECO:0000313" key="5">
    <source>
        <dbReference type="EMBL" id="MBB6122105.1"/>
    </source>
</evidence>
<organism evidence="5 6">
    <name type="scientific">Nocardiopsis algeriensis</name>
    <dbReference type="NCBI Taxonomy" id="1478215"/>
    <lineage>
        <taxon>Bacteria</taxon>
        <taxon>Bacillati</taxon>
        <taxon>Actinomycetota</taxon>
        <taxon>Actinomycetes</taxon>
        <taxon>Streptosporangiales</taxon>
        <taxon>Nocardiopsidaceae</taxon>
        <taxon>Nocardiopsis</taxon>
    </lineage>
</organism>
<dbReference type="InterPro" id="IPR036736">
    <property type="entry name" value="ACP-like_sf"/>
</dbReference>
<protein>
    <submittedName>
        <fullName evidence="5">Bifunctional isochorismate lyase/aryl carrier protein/L-ornithine N5-oxygenase</fullName>
        <ecNumber evidence="5">1.13.12.-</ecNumber>
        <ecNumber evidence="5">3.3.2.1</ecNumber>
    </submittedName>
</protein>
<reference evidence="5 6" key="1">
    <citation type="submission" date="2020-08" db="EMBL/GenBank/DDBJ databases">
        <title>Genomic Encyclopedia of Type Strains, Phase III (KMG-III): the genomes of soil and plant-associated and newly described type strains.</title>
        <authorList>
            <person name="Whitman W."/>
        </authorList>
    </citation>
    <scope>NUCLEOTIDE SEQUENCE [LARGE SCALE GENOMIC DNA]</scope>
    <source>
        <strain evidence="5 6">CECT 8712</strain>
    </source>
</reference>
<evidence type="ECO:0000256" key="2">
    <source>
        <dbReference type="ARBA" id="ARBA00022450"/>
    </source>
</evidence>